<sequence length="221" mass="24184">MYLTSKPQAALFDMDGLMLDSESIGVECWAIAAASLDIDMPRALIIGMIGMHSGKTDIYLQEHLGSHAPIAELRAACHTLYMERTQEPIAHRPGLTEILDWLEAQHIPKAVCTSTRRSIAEHHLRAAGIWSRFEFAICGDEVTHPKPAPEIYQKAAAAFHLPPEACIVLEDSDFGVQAAHQAGCKIIMIPDLRPPSLHSLALNIPILGSLSEARDLLILTV</sequence>
<dbReference type="SFLD" id="SFLDG01129">
    <property type="entry name" value="C1.5:_HAD__Beta-PGM__Phosphata"/>
    <property type="match status" value="1"/>
</dbReference>
<organism evidence="1 2">
    <name type="scientific">Iodobacter ciconiae</name>
    <dbReference type="NCBI Taxonomy" id="2496266"/>
    <lineage>
        <taxon>Bacteria</taxon>
        <taxon>Pseudomonadati</taxon>
        <taxon>Pseudomonadota</taxon>
        <taxon>Betaproteobacteria</taxon>
        <taxon>Neisseriales</taxon>
        <taxon>Chitinibacteraceae</taxon>
        <taxon>Iodobacter</taxon>
    </lineage>
</organism>
<dbReference type="EMBL" id="CP034433">
    <property type="protein sequence ID" value="AZN36552.1"/>
    <property type="molecule type" value="Genomic_DNA"/>
</dbReference>
<dbReference type="PANTHER" id="PTHR43481">
    <property type="entry name" value="FRUCTOSE-1-PHOSPHATE PHOSPHATASE"/>
    <property type="match status" value="1"/>
</dbReference>
<dbReference type="RefSeq" id="WP_125973343.1">
    <property type="nucleotide sequence ID" value="NZ_CP034433.1"/>
</dbReference>
<proteinExistence type="predicted"/>
<dbReference type="NCBIfam" id="TIGR01509">
    <property type="entry name" value="HAD-SF-IA-v3"/>
    <property type="match status" value="1"/>
</dbReference>
<evidence type="ECO:0000313" key="2">
    <source>
        <dbReference type="Proteomes" id="UP000282438"/>
    </source>
</evidence>
<keyword evidence="2" id="KW-1185">Reference proteome</keyword>
<dbReference type="PANTHER" id="PTHR43481:SF4">
    <property type="entry name" value="GLYCEROL-1-PHOSPHATE PHOSPHOHYDROLASE 1-RELATED"/>
    <property type="match status" value="1"/>
</dbReference>
<dbReference type="InterPro" id="IPR006439">
    <property type="entry name" value="HAD-SF_hydro_IA"/>
</dbReference>
<protein>
    <submittedName>
        <fullName evidence="1">HAD family phosphatase</fullName>
    </submittedName>
</protein>
<dbReference type="InterPro" id="IPR023198">
    <property type="entry name" value="PGP-like_dom2"/>
</dbReference>
<dbReference type="Pfam" id="PF13419">
    <property type="entry name" value="HAD_2"/>
    <property type="match status" value="1"/>
</dbReference>
<dbReference type="InterPro" id="IPR041492">
    <property type="entry name" value="HAD_2"/>
</dbReference>
<name>A0A3S8ZST9_9NEIS</name>
<evidence type="ECO:0000313" key="1">
    <source>
        <dbReference type="EMBL" id="AZN36552.1"/>
    </source>
</evidence>
<gene>
    <name evidence="1" type="ORF">EJO50_08610</name>
</gene>
<dbReference type="InterPro" id="IPR051806">
    <property type="entry name" value="HAD-like_SPP"/>
</dbReference>
<dbReference type="SUPFAM" id="SSF56784">
    <property type="entry name" value="HAD-like"/>
    <property type="match status" value="1"/>
</dbReference>
<dbReference type="GO" id="GO:0050308">
    <property type="term" value="F:sugar-phosphatase activity"/>
    <property type="evidence" value="ECO:0007669"/>
    <property type="project" value="TreeGrafter"/>
</dbReference>
<dbReference type="OrthoDB" id="9800058at2"/>
<dbReference type="KEGG" id="iod:EJO50_08610"/>
<dbReference type="CDD" id="cd07505">
    <property type="entry name" value="HAD_BPGM-like"/>
    <property type="match status" value="1"/>
</dbReference>
<dbReference type="InterPro" id="IPR036412">
    <property type="entry name" value="HAD-like_sf"/>
</dbReference>
<dbReference type="InterPro" id="IPR023214">
    <property type="entry name" value="HAD_sf"/>
</dbReference>
<dbReference type="SFLD" id="SFLDS00003">
    <property type="entry name" value="Haloacid_Dehalogenase"/>
    <property type="match status" value="1"/>
</dbReference>
<dbReference type="AlphaFoldDB" id="A0A3S8ZST9"/>
<dbReference type="Gene3D" id="3.40.50.1000">
    <property type="entry name" value="HAD superfamily/HAD-like"/>
    <property type="match status" value="1"/>
</dbReference>
<dbReference type="Proteomes" id="UP000282438">
    <property type="component" value="Chromosome"/>
</dbReference>
<accession>A0A3S8ZST9</accession>
<reference evidence="1 2" key="1">
    <citation type="submission" date="2018-12" db="EMBL/GenBank/DDBJ databases">
        <title>Complete genome sequence of Iodobacter sp. H11R3.</title>
        <authorList>
            <person name="Bae J.-W."/>
        </authorList>
    </citation>
    <scope>NUCLEOTIDE SEQUENCE [LARGE SCALE GENOMIC DNA]</scope>
    <source>
        <strain evidence="1 2">H11R3</strain>
    </source>
</reference>
<dbReference type="Gene3D" id="1.10.150.240">
    <property type="entry name" value="Putative phosphatase, domain 2"/>
    <property type="match status" value="1"/>
</dbReference>